<dbReference type="FunFam" id="2.60.40.10:FF:000130">
    <property type="entry name" value="Hemicentin 1"/>
    <property type="match status" value="1"/>
</dbReference>
<dbReference type="SMART" id="SM00408">
    <property type="entry name" value="IGc2"/>
    <property type="match status" value="1"/>
</dbReference>
<reference evidence="5" key="3">
    <citation type="submission" date="2025-09" db="UniProtKB">
        <authorList>
            <consortium name="Ensembl"/>
        </authorList>
    </citation>
    <scope>IDENTIFICATION</scope>
</reference>
<feature type="signal peptide" evidence="3">
    <location>
        <begin position="1"/>
        <end position="20"/>
    </location>
</feature>
<evidence type="ECO:0000256" key="3">
    <source>
        <dbReference type="SAM" id="SignalP"/>
    </source>
</evidence>
<dbReference type="AlphaFoldDB" id="A0A452IZR4"/>
<dbReference type="GO" id="GO:0030424">
    <property type="term" value="C:axon"/>
    <property type="evidence" value="ECO:0007669"/>
    <property type="project" value="TreeGrafter"/>
</dbReference>
<dbReference type="Ensembl" id="ENSGAGT00000038060.1">
    <property type="protein sequence ID" value="ENSGAGP00000033595.1"/>
    <property type="gene ID" value="ENSGAGG00000023924.1"/>
</dbReference>
<dbReference type="InterPro" id="IPR013098">
    <property type="entry name" value="Ig_I-set"/>
</dbReference>
<dbReference type="InterPro" id="IPR013783">
    <property type="entry name" value="Ig-like_fold"/>
</dbReference>
<dbReference type="GO" id="GO:0050808">
    <property type="term" value="P:synapse organization"/>
    <property type="evidence" value="ECO:0007669"/>
    <property type="project" value="TreeGrafter"/>
</dbReference>
<evidence type="ECO:0000256" key="2">
    <source>
        <dbReference type="ARBA" id="ARBA00023157"/>
    </source>
</evidence>
<dbReference type="SUPFAM" id="SSF48726">
    <property type="entry name" value="Immunoglobulin"/>
    <property type="match status" value="1"/>
</dbReference>
<dbReference type="PROSITE" id="PS50835">
    <property type="entry name" value="IG_LIKE"/>
    <property type="match status" value="1"/>
</dbReference>
<dbReference type="InterPro" id="IPR050958">
    <property type="entry name" value="Cell_Adh-Cytoskel_Orgn"/>
</dbReference>
<dbReference type="GO" id="GO:0008046">
    <property type="term" value="F:axon guidance receptor activity"/>
    <property type="evidence" value="ECO:0007669"/>
    <property type="project" value="TreeGrafter"/>
</dbReference>
<dbReference type="Gene3D" id="2.60.40.10">
    <property type="entry name" value="Immunoglobulins"/>
    <property type="match status" value="1"/>
</dbReference>
<evidence type="ECO:0000259" key="4">
    <source>
        <dbReference type="PROSITE" id="PS50835"/>
    </source>
</evidence>
<sequence length="136" mass="14977">VCMTMFTLLLAISLFRFACYVVISPSLPKVPPNIVGSEMPSEVSILLGESIQLVCEAKGIPRPAIQWLKDGNPVTSNESQRIRRVKIKSCVLSVCNLCKTDDTGSFTCIASNEAGEVSKHFSLKVLGKCYFYIQTR</sequence>
<keyword evidence="1 3" id="KW-0732">Signal</keyword>
<feature type="chain" id="PRO_5019036400" description="Ig-like domain-containing protein" evidence="3">
    <location>
        <begin position="21"/>
        <end position="136"/>
    </location>
</feature>
<dbReference type="PANTHER" id="PTHR45080:SF8">
    <property type="entry name" value="IG-LIKE DOMAIN-CONTAINING PROTEIN"/>
    <property type="match status" value="1"/>
</dbReference>
<reference evidence="6" key="1">
    <citation type="journal article" date="2017" name="PLoS ONE">
        <title>The Agassiz's desert tortoise genome provides a resource for the conservation of a threatened species.</title>
        <authorList>
            <person name="Tollis M."/>
            <person name="DeNardo D.F."/>
            <person name="Cornelius J.A."/>
            <person name="Dolby G.A."/>
            <person name="Edwards T."/>
            <person name="Henen B.T."/>
            <person name="Karl A.E."/>
            <person name="Murphy R.W."/>
            <person name="Kusumi K."/>
        </authorList>
    </citation>
    <scope>NUCLEOTIDE SEQUENCE [LARGE SCALE GENOMIC DNA]</scope>
</reference>
<accession>A0A452IZR4</accession>
<dbReference type="SMART" id="SM00409">
    <property type="entry name" value="IG"/>
    <property type="match status" value="1"/>
</dbReference>
<dbReference type="GO" id="GO:0007156">
    <property type="term" value="P:homophilic cell adhesion via plasma membrane adhesion molecules"/>
    <property type="evidence" value="ECO:0007669"/>
    <property type="project" value="TreeGrafter"/>
</dbReference>
<evidence type="ECO:0000256" key="1">
    <source>
        <dbReference type="ARBA" id="ARBA00022729"/>
    </source>
</evidence>
<feature type="domain" description="Ig-like" evidence="4">
    <location>
        <begin position="32"/>
        <end position="122"/>
    </location>
</feature>
<keyword evidence="2" id="KW-1015">Disulfide bond</keyword>
<dbReference type="Proteomes" id="UP000291020">
    <property type="component" value="Unassembled WGS sequence"/>
</dbReference>
<evidence type="ECO:0000313" key="6">
    <source>
        <dbReference type="Proteomes" id="UP000291020"/>
    </source>
</evidence>
<evidence type="ECO:0000313" key="5">
    <source>
        <dbReference type="Ensembl" id="ENSGAGP00000033595.1"/>
    </source>
</evidence>
<dbReference type="InterPro" id="IPR003598">
    <property type="entry name" value="Ig_sub2"/>
</dbReference>
<dbReference type="InterPro" id="IPR003599">
    <property type="entry name" value="Ig_sub"/>
</dbReference>
<dbReference type="InterPro" id="IPR007110">
    <property type="entry name" value="Ig-like_dom"/>
</dbReference>
<name>A0A452IZR4_9SAUR</name>
<keyword evidence="6" id="KW-1185">Reference proteome</keyword>
<dbReference type="STRING" id="38772.ENSGAGP00000033595"/>
<dbReference type="GO" id="GO:0043025">
    <property type="term" value="C:neuronal cell body"/>
    <property type="evidence" value="ECO:0007669"/>
    <property type="project" value="TreeGrafter"/>
</dbReference>
<protein>
    <recommendedName>
        <fullName evidence="4">Ig-like domain-containing protein</fullName>
    </recommendedName>
</protein>
<dbReference type="InterPro" id="IPR036179">
    <property type="entry name" value="Ig-like_dom_sf"/>
</dbReference>
<dbReference type="GO" id="GO:0005886">
    <property type="term" value="C:plasma membrane"/>
    <property type="evidence" value="ECO:0007669"/>
    <property type="project" value="TreeGrafter"/>
</dbReference>
<dbReference type="PANTHER" id="PTHR45080">
    <property type="entry name" value="CONTACTIN 5"/>
    <property type="match status" value="1"/>
</dbReference>
<dbReference type="Pfam" id="PF07679">
    <property type="entry name" value="I-set"/>
    <property type="match status" value="1"/>
</dbReference>
<reference evidence="5" key="2">
    <citation type="submission" date="2025-08" db="UniProtKB">
        <authorList>
            <consortium name="Ensembl"/>
        </authorList>
    </citation>
    <scope>IDENTIFICATION</scope>
</reference>
<organism evidence="5 6">
    <name type="scientific">Gopherus agassizii</name>
    <name type="common">Agassiz's desert tortoise</name>
    <dbReference type="NCBI Taxonomy" id="38772"/>
    <lineage>
        <taxon>Eukaryota</taxon>
        <taxon>Metazoa</taxon>
        <taxon>Chordata</taxon>
        <taxon>Craniata</taxon>
        <taxon>Vertebrata</taxon>
        <taxon>Euteleostomi</taxon>
        <taxon>Archelosauria</taxon>
        <taxon>Testudinata</taxon>
        <taxon>Testudines</taxon>
        <taxon>Cryptodira</taxon>
        <taxon>Durocryptodira</taxon>
        <taxon>Testudinoidea</taxon>
        <taxon>Testudinidae</taxon>
        <taxon>Gopherus</taxon>
    </lineage>
</organism>
<proteinExistence type="predicted"/>